<sequence length="54" mass="6489">MFRARFSLAGVLKREVRPLVLYCDLALIEEHLQRLKRMSRARSKSRFRLGIRPF</sequence>
<evidence type="ECO:0000313" key="1">
    <source>
        <dbReference type="EMBL" id="AUX78589.1"/>
    </source>
</evidence>
<dbReference type="AlphaFoldDB" id="A0A2L0HCV0"/>
<keyword evidence="1" id="KW-0614">Plasmid</keyword>
<dbReference type="Proteomes" id="UP000239340">
    <property type="component" value="Plasmid pSfreNXT3a"/>
</dbReference>
<gene>
    <name evidence="1" type="ORF">NXT3_PA00301</name>
</gene>
<name>A0A2L0HCV0_RHIFR</name>
<organism evidence="1 2">
    <name type="scientific">Rhizobium fredii</name>
    <name type="common">Sinorhizobium fredii</name>
    <dbReference type="NCBI Taxonomy" id="380"/>
    <lineage>
        <taxon>Bacteria</taxon>
        <taxon>Pseudomonadati</taxon>
        <taxon>Pseudomonadota</taxon>
        <taxon>Alphaproteobacteria</taxon>
        <taxon>Hyphomicrobiales</taxon>
        <taxon>Rhizobiaceae</taxon>
        <taxon>Sinorhizobium/Ensifer group</taxon>
        <taxon>Sinorhizobium</taxon>
    </lineage>
</organism>
<accession>A0A2L0HCV0</accession>
<evidence type="ECO:0000313" key="2">
    <source>
        <dbReference type="Proteomes" id="UP000239340"/>
    </source>
</evidence>
<protein>
    <submittedName>
        <fullName evidence="1">Uncharacterized protein</fullName>
    </submittedName>
</protein>
<geneLocation type="plasmid" evidence="2">
    <name>psfrenxt3a</name>
</geneLocation>
<reference evidence="1 2" key="1">
    <citation type="submission" date="2017-10" db="EMBL/GenBank/DDBJ databases">
        <title>Analysis of the genome sequences of Rhizobium populations associated to common bean (phaseolus vulgaris).</title>
        <authorList>
            <person name="Bustos P."/>
            <person name="Santamaria R.I."/>
            <person name="Miranda-Sanchez F."/>
            <person name="Perez-Carrascal O."/>
            <person name="Juarez S."/>
            <person name="Lozano L."/>
            <person name="Martinez-Flores I."/>
            <person name="Vinuesa P."/>
            <person name="Martinez-Romero E."/>
            <person name="Cevallos M.A."/>
            <person name="Romero D."/>
            <person name="Davila G."/>
            <person name="Gonzalez V."/>
        </authorList>
    </citation>
    <scope>NUCLEOTIDE SEQUENCE [LARGE SCALE GENOMIC DNA]</scope>
    <source>
        <strain evidence="1 2">NXT3</strain>
        <plasmid evidence="2">Plasmid psfrenxt3a</plasmid>
    </source>
</reference>
<proteinExistence type="predicted"/>
<dbReference type="EMBL" id="CP024308">
    <property type="protein sequence ID" value="AUX78589.1"/>
    <property type="molecule type" value="Genomic_DNA"/>
</dbReference>